<feature type="domain" description="T2SS protein K second SAM-like" evidence="2">
    <location>
        <begin position="200"/>
        <end position="249"/>
    </location>
</feature>
<dbReference type="NCBIfam" id="NF037980">
    <property type="entry name" value="T2SS_GspK"/>
    <property type="match status" value="1"/>
</dbReference>
<dbReference type="InterPro" id="IPR038072">
    <property type="entry name" value="GspK_central_sf"/>
</dbReference>
<dbReference type="InterPro" id="IPR005628">
    <property type="entry name" value="GspK"/>
</dbReference>
<dbReference type="InterPro" id="IPR049179">
    <property type="entry name" value="T2SSK_SAM-like_2nd"/>
</dbReference>
<dbReference type="SUPFAM" id="SSF158544">
    <property type="entry name" value="GspK insert domain-like"/>
    <property type="match status" value="1"/>
</dbReference>
<dbReference type="PANTHER" id="PTHR38831:SF2">
    <property type="entry name" value="TYPE II SECRETION SYSTEM PROTEIN K"/>
    <property type="match status" value="1"/>
</dbReference>
<reference evidence="3 4" key="1">
    <citation type="submission" date="2018-03" db="EMBL/GenBank/DDBJ databases">
        <title>Comparative genomics illustrates the genes involved in a hyperalkaliphilic mechanisms of Serpentinomonas isolated from highly-alkaline calcium-rich serpentinized springs.</title>
        <authorList>
            <person name="Suzuki S."/>
            <person name="Ishii S."/>
            <person name="Walworth N."/>
            <person name="Bird L."/>
            <person name="Kuenen J.G."/>
            <person name="Nealson K.H."/>
        </authorList>
    </citation>
    <scope>NUCLEOTIDE SEQUENCE [LARGE SCALE GENOMIC DNA]</scope>
    <source>
        <strain evidence="3 4">P1</strain>
    </source>
</reference>
<comment type="subcellular location">
    <subcellularLocation>
        <location evidence="1">Cell inner membrane</location>
    </subcellularLocation>
</comment>
<comment type="caution">
    <text evidence="3">The sequence shown here is derived from an EMBL/GenBank/DDBJ whole genome shotgun (WGS) entry which is preliminary data.</text>
</comment>
<dbReference type="InterPro" id="IPR045584">
    <property type="entry name" value="Pilin-like"/>
</dbReference>
<keyword evidence="1" id="KW-1003">Cell membrane</keyword>
<dbReference type="AlphaFoldDB" id="A0A2S9K9V5"/>
<dbReference type="SUPFAM" id="SSF54523">
    <property type="entry name" value="Pili subunits"/>
    <property type="match status" value="1"/>
</dbReference>
<dbReference type="OrthoDB" id="5293133at2"/>
<dbReference type="PANTHER" id="PTHR38831">
    <property type="entry name" value="TYPE II SECRETION SYSTEM PROTEIN K"/>
    <property type="match status" value="1"/>
</dbReference>
<dbReference type="GO" id="GO:0009306">
    <property type="term" value="P:protein secretion"/>
    <property type="evidence" value="ECO:0007669"/>
    <property type="project" value="InterPro"/>
</dbReference>
<dbReference type="EMBL" id="PVLQ01000001">
    <property type="protein sequence ID" value="PRD67231.1"/>
    <property type="molecule type" value="Genomic_DNA"/>
</dbReference>
<dbReference type="Proteomes" id="UP000238589">
    <property type="component" value="Unassembled WGS sequence"/>
</dbReference>
<keyword evidence="1" id="KW-0997">Cell inner membrane</keyword>
<evidence type="ECO:0000256" key="1">
    <source>
        <dbReference type="PIRNR" id="PIRNR002786"/>
    </source>
</evidence>
<evidence type="ECO:0000313" key="3">
    <source>
        <dbReference type="EMBL" id="PRD67231.1"/>
    </source>
</evidence>
<evidence type="ECO:0000313" key="4">
    <source>
        <dbReference type="Proteomes" id="UP000238589"/>
    </source>
</evidence>
<accession>A0A2S9K9V5</accession>
<sequence length="307" mass="33938">MLTVALVASISAAAYWQQWRSQQLEQTARERAQSLWLLTGALDWSRLILREDARASSVDHLAEPWAIPLQETRLSSFLTGAESAQVDDGALDARLSGGISDEQGKLNFRNLIEASGERAQLAAVERQAFLRLFAALGLPSSELQQLMQGLLAAYDSDPASAEQRLLRPQRFEQLAWFGLSRQTLERLAPHATWLPEPTPLNLNTASALALHASLAGLDLGQAQSLLAQRERRHFAAINELGEQLPAIAAELKPQRHAVSSRYFRVRGLLQIDGATLEQDALVQRSGIQVRVLWRAHGGLKRQIPVLE</sequence>
<evidence type="ECO:0000259" key="2">
    <source>
        <dbReference type="Pfam" id="PF03934"/>
    </source>
</evidence>
<dbReference type="Pfam" id="PF03934">
    <property type="entry name" value="T2SSK"/>
    <property type="match status" value="1"/>
</dbReference>
<comment type="similarity">
    <text evidence="1">Belongs to the GSP K family.</text>
</comment>
<dbReference type="GO" id="GO:0005886">
    <property type="term" value="C:plasma membrane"/>
    <property type="evidence" value="ECO:0007669"/>
    <property type="project" value="UniProtKB-SubCell"/>
</dbReference>
<keyword evidence="1" id="KW-0472">Membrane</keyword>
<keyword evidence="1" id="KW-0813">Transport</keyword>
<keyword evidence="4" id="KW-1185">Reference proteome</keyword>
<protein>
    <recommendedName>
        <fullName evidence="1">Type II secretion system protein K</fullName>
    </recommendedName>
</protein>
<dbReference type="PIRSF" id="PIRSF002786">
    <property type="entry name" value="XcpX"/>
    <property type="match status" value="1"/>
</dbReference>
<name>A0A2S9K9V5_9BURK</name>
<gene>
    <name evidence="3" type="ORF">C6P64_00160</name>
</gene>
<dbReference type="Gene3D" id="3.30.1300.30">
    <property type="entry name" value="GSPII I/J protein-like"/>
    <property type="match status" value="1"/>
</dbReference>
<organism evidence="3 4">
    <name type="scientific">Malikia granosa</name>
    <dbReference type="NCBI Taxonomy" id="263067"/>
    <lineage>
        <taxon>Bacteria</taxon>
        <taxon>Pseudomonadati</taxon>
        <taxon>Pseudomonadota</taxon>
        <taxon>Betaproteobacteria</taxon>
        <taxon>Burkholderiales</taxon>
        <taxon>Comamonadaceae</taxon>
        <taxon>Malikia</taxon>
    </lineage>
</organism>
<proteinExistence type="inferred from homology"/>